<dbReference type="EMBL" id="LT554349">
    <property type="protein sequence ID" value="SAM04074.1"/>
    <property type="molecule type" value="Genomic_DNA"/>
</dbReference>
<name>A0A163JX06_ABSGL</name>
<dbReference type="InParanoid" id="A0A163JX06"/>
<proteinExistence type="predicted"/>
<sequence length="84" mass="9428">MGKVLSSPDIRSIKKMRINCDSSARMADIVSANEDQIRRRWNNTTMKGAYFTRLPREMMQSMAGFPINGRSFYLACAAHLPGSA</sequence>
<dbReference type="InterPro" id="IPR038279">
    <property type="entry name" value="Ndc10_dom2_sf"/>
</dbReference>
<dbReference type="Gene3D" id="1.10.443.20">
    <property type="entry name" value="Centromere DNA-binding protein complex CBF3 subunit, domain 2"/>
    <property type="match status" value="1"/>
</dbReference>
<dbReference type="GO" id="GO:0003677">
    <property type="term" value="F:DNA binding"/>
    <property type="evidence" value="ECO:0007669"/>
    <property type="project" value="InterPro"/>
</dbReference>
<dbReference type="Proteomes" id="UP000078561">
    <property type="component" value="Unassembled WGS sequence"/>
</dbReference>
<evidence type="ECO:0008006" key="3">
    <source>
        <dbReference type="Google" id="ProtNLM"/>
    </source>
</evidence>
<organism evidence="1">
    <name type="scientific">Absidia glauca</name>
    <name type="common">Pin mould</name>
    <dbReference type="NCBI Taxonomy" id="4829"/>
    <lineage>
        <taxon>Eukaryota</taxon>
        <taxon>Fungi</taxon>
        <taxon>Fungi incertae sedis</taxon>
        <taxon>Mucoromycota</taxon>
        <taxon>Mucoromycotina</taxon>
        <taxon>Mucoromycetes</taxon>
        <taxon>Mucorales</taxon>
        <taxon>Cunninghamellaceae</taxon>
        <taxon>Absidia</taxon>
    </lineage>
</organism>
<gene>
    <name evidence="1" type="primary">ABSGL_09934.1 scaffold 11783</name>
</gene>
<evidence type="ECO:0000313" key="1">
    <source>
        <dbReference type="EMBL" id="SAM04074.1"/>
    </source>
</evidence>
<accession>A0A163JX06</accession>
<protein>
    <recommendedName>
        <fullName evidence="3">Ndc10 domain-containing protein</fullName>
    </recommendedName>
</protein>
<dbReference type="AlphaFoldDB" id="A0A163JX06"/>
<keyword evidence="2" id="KW-1185">Reference proteome</keyword>
<reference evidence="1" key="1">
    <citation type="submission" date="2016-04" db="EMBL/GenBank/DDBJ databases">
        <authorList>
            <person name="Evans L.H."/>
            <person name="Alamgir A."/>
            <person name="Owens N."/>
            <person name="Weber N.D."/>
            <person name="Virtaneva K."/>
            <person name="Barbian K."/>
            <person name="Babar A."/>
            <person name="Rosenke K."/>
        </authorList>
    </citation>
    <scope>NUCLEOTIDE SEQUENCE [LARGE SCALE GENOMIC DNA]</scope>
    <source>
        <strain evidence="1">CBS 101.48</strain>
    </source>
</reference>
<dbReference type="OrthoDB" id="2287507at2759"/>
<evidence type="ECO:0000313" key="2">
    <source>
        <dbReference type="Proteomes" id="UP000078561"/>
    </source>
</evidence>